<evidence type="ECO:0000313" key="7">
    <source>
        <dbReference type="Proteomes" id="UP001208570"/>
    </source>
</evidence>
<dbReference type="Gene3D" id="2.60.120.290">
    <property type="entry name" value="Spermadhesin, CUB domain"/>
    <property type="match status" value="1"/>
</dbReference>
<feature type="region of interest" description="Disordered" evidence="3">
    <location>
        <begin position="450"/>
        <end position="469"/>
    </location>
</feature>
<sequence>MSLGRCVQKDYGHVGCQGDVTRHTDRRCSGRRMCRIRIPDADFDLSHPCPVEFKTYFLVSYECLKITMPPGNEACAHDHFIHVSSPSGYIASITTRERGYGSLTCPWKITLPQGQRVNITVIDFSTPEYDRRTYSKLSGVMPYGFLDQDRQCQYPYAILTERWSADRTVRVCGGHKRESHVMLSRTNSVEIRIVTNSATHVGDESFFLLRYEAVGCPSPEAPANGWIERDIDGALLGCNFTSFTWRWYCKDTEWIGPSHNCTSEPTPSPSMVQWGTISLPFGVSVGIIVGLAIIACVIVMLVALIFLEWRKMKRTERAQIMAAMTKLNSSPSPPEDCKESHCDNRNSIYTDEPPESVKQANPDNDDTNTDYTYVREMWPLAPPAPNNVNGENVFVTPQTLSRSEQSMLDVGYSIDGVIVAPNYPDIDRHIYESPCKVAADEGGTILNGRLCADTHQPNKAHDEYSQQQR</sequence>
<evidence type="ECO:0000313" key="6">
    <source>
        <dbReference type="EMBL" id="KAK2144647.1"/>
    </source>
</evidence>
<feature type="compositionally biased region" description="Basic and acidic residues" evidence="3">
    <location>
        <begin position="335"/>
        <end position="344"/>
    </location>
</feature>
<proteinExistence type="predicted"/>
<evidence type="ECO:0000256" key="4">
    <source>
        <dbReference type="SAM" id="Phobius"/>
    </source>
</evidence>
<name>A0AAD9J206_9ANNE</name>
<dbReference type="InterPro" id="IPR043159">
    <property type="entry name" value="Lectin_gal-bd_sf"/>
</dbReference>
<protein>
    <recommendedName>
        <fullName evidence="5">CUB domain-containing protein</fullName>
    </recommendedName>
</protein>
<dbReference type="AlphaFoldDB" id="A0AAD9J206"/>
<dbReference type="Gene3D" id="2.60.120.740">
    <property type="match status" value="1"/>
</dbReference>
<comment type="caution">
    <text evidence="6">The sequence shown here is derived from an EMBL/GenBank/DDBJ whole genome shotgun (WGS) entry which is preliminary data.</text>
</comment>
<keyword evidence="4" id="KW-0472">Membrane</keyword>
<feature type="region of interest" description="Disordered" evidence="3">
    <location>
        <begin position="325"/>
        <end position="367"/>
    </location>
</feature>
<feature type="transmembrane region" description="Helical" evidence="4">
    <location>
        <begin position="281"/>
        <end position="307"/>
    </location>
</feature>
<organism evidence="6 7">
    <name type="scientific">Paralvinella palmiformis</name>
    <dbReference type="NCBI Taxonomy" id="53620"/>
    <lineage>
        <taxon>Eukaryota</taxon>
        <taxon>Metazoa</taxon>
        <taxon>Spiralia</taxon>
        <taxon>Lophotrochozoa</taxon>
        <taxon>Annelida</taxon>
        <taxon>Polychaeta</taxon>
        <taxon>Sedentaria</taxon>
        <taxon>Canalipalpata</taxon>
        <taxon>Terebellida</taxon>
        <taxon>Terebelliformia</taxon>
        <taxon>Alvinellidae</taxon>
        <taxon>Paralvinella</taxon>
    </lineage>
</organism>
<feature type="domain" description="CUB" evidence="5">
    <location>
        <begin position="75"/>
        <end position="214"/>
    </location>
</feature>
<dbReference type="InterPro" id="IPR035914">
    <property type="entry name" value="Sperma_CUB_dom_sf"/>
</dbReference>
<dbReference type="CDD" id="cd22823">
    <property type="entry name" value="Gal_Rha_Lectin"/>
    <property type="match status" value="1"/>
</dbReference>
<comment type="caution">
    <text evidence="2">Lacks conserved residue(s) required for the propagation of feature annotation.</text>
</comment>
<keyword evidence="4" id="KW-1133">Transmembrane helix</keyword>
<evidence type="ECO:0000256" key="1">
    <source>
        <dbReference type="ARBA" id="ARBA00023157"/>
    </source>
</evidence>
<evidence type="ECO:0000256" key="3">
    <source>
        <dbReference type="SAM" id="MobiDB-lite"/>
    </source>
</evidence>
<keyword evidence="1" id="KW-1015">Disulfide bond</keyword>
<dbReference type="Proteomes" id="UP001208570">
    <property type="component" value="Unassembled WGS sequence"/>
</dbReference>
<feature type="compositionally biased region" description="Basic and acidic residues" evidence="3">
    <location>
        <begin position="459"/>
        <end position="469"/>
    </location>
</feature>
<dbReference type="SUPFAM" id="SSF49854">
    <property type="entry name" value="Spermadhesin, CUB domain"/>
    <property type="match status" value="1"/>
</dbReference>
<keyword evidence="7" id="KW-1185">Reference proteome</keyword>
<dbReference type="EMBL" id="JAODUP010000740">
    <property type="protein sequence ID" value="KAK2144647.1"/>
    <property type="molecule type" value="Genomic_DNA"/>
</dbReference>
<gene>
    <name evidence="6" type="ORF">LSH36_740g01081</name>
</gene>
<dbReference type="InterPro" id="IPR000859">
    <property type="entry name" value="CUB_dom"/>
</dbReference>
<accession>A0AAD9J206</accession>
<evidence type="ECO:0000256" key="2">
    <source>
        <dbReference type="PROSITE-ProRule" id="PRU00059"/>
    </source>
</evidence>
<dbReference type="PROSITE" id="PS01180">
    <property type="entry name" value="CUB"/>
    <property type="match status" value="1"/>
</dbReference>
<dbReference type="PANTHER" id="PTHR46780">
    <property type="entry name" value="PROTEIN EVA-1"/>
    <property type="match status" value="1"/>
</dbReference>
<evidence type="ECO:0000259" key="5">
    <source>
        <dbReference type="PROSITE" id="PS01180"/>
    </source>
</evidence>
<keyword evidence="4" id="KW-0812">Transmembrane</keyword>
<reference evidence="6" key="1">
    <citation type="journal article" date="2023" name="Mol. Biol. Evol.">
        <title>Third-Generation Sequencing Reveals the Adaptive Role of the Epigenome in Three Deep-Sea Polychaetes.</title>
        <authorList>
            <person name="Perez M."/>
            <person name="Aroh O."/>
            <person name="Sun Y."/>
            <person name="Lan Y."/>
            <person name="Juniper S.K."/>
            <person name="Young C.R."/>
            <person name="Angers B."/>
            <person name="Qian P.Y."/>
        </authorList>
    </citation>
    <scope>NUCLEOTIDE SEQUENCE</scope>
    <source>
        <strain evidence="6">P08H-3</strain>
    </source>
</reference>